<name>A0A4P9YRE4_9FUNG</name>
<dbReference type="EMBL" id="KZ992347">
    <property type="protein sequence ID" value="RKP22255.1"/>
    <property type="molecule type" value="Genomic_DNA"/>
</dbReference>
<accession>A0A4P9YRE4</accession>
<dbReference type="Gene3D" id="3.30.2410.10">
    <property type="entry name" value="Hect, E3 ligase catalytic domain"/>
    <property type="match status" value="1"/>
</dbReference>
<feature type="active site" description="Glycyl thioester intermediate" evidence="3">
    <location>
        <position position="306"/>
    </location>
</feature>
<dbReference type="Pfam" id="PF00632">
    <property type="entry name" value="HECT"/>
    <property type="match status" value="1"/>
</dbReference>
<dbReference type="GO" id="GO:0000209">
    <property type="term" value="P:protein polyubiquitination"/>
    <property type="evidence" value="ECO:0007669"/>
    <property type="project" value="TreeGrafter"/>
</dbReference>
<dbReference type="SUPFAM" id="SSF56204">
    <property type="entry name" value="Hect, E3 ligase catalytic domain"/>
    <property type="match status" value="1"/>
</dbReference>
<reference evidence="6" key="1">
    <citation type="journal article" date="2018" name="Nat. Microbiol.">
        <title>Leveraging single-cell genomics to expand the fungal tree of life.</title>
        <authorList>
            <person name="Ahrendt S.R."/>
            <person name="Quandt C.A."/>
            <person name="Ciobanu D."/>
            <person name="Clum A."/>
            <person name="Salamov A."/>
            <person name="Andreopoulos B."/>
            <person name="Cheng J.F."/>
            <person name="Woyke T."/>
            <person name="Pelin A."/>
            <person name="Henrissat B."/>
            <person name="Reynolds N.K."/>
            <person name="Benny G.L."/>
            <person name="Smith M.E."/>
            <person name="James T.Y."/>
            <person name="Grigoriev I.V."/>
        </authorList>
    </citation>
    <scope>NUCLEOTIDE SEQUENCE [LARGE SCALE GENOMIC DNA]</scope>
    <source>
        <strain evidence="6">Benny S71-1</strain>
    </source>
</reference>
<dbReference type="AlphaFoldDB" id="A0A4P9YRE4"/>
<protein>
    <recommendedName>
        <fullName evidence="4">HECT domain-containing protein</fullName>
    </recommendedName>
</protein>
<evidence type="ECO:0000313" key="6">
    <source>
        <dbReference type="Proteomes" id="UP000278143"/>
    </source>
</evidence>
<keyword evidence="1" id="KW-0808">Transferase</keyword>
<dbReference type="SMART" id="SM00119">
    <property type="entry name" value="HECTc"/>
    <property type="match status" value="1"/>
</dbReference>
<evidence type="ECO:0000259" key="4">
    <source>
        <dbReference type="PROSITE" id="PS50237"/>
    </source>
</evidence>
<proteinExistence type="predicted"/>
<dbReference type="GO" id="GO:0016607">
    <property type="term" value="C:nuclear speck"/>
    <property type="evidence" value="ECO:0007669"/>
    <property type="project" value="TreeGrafter"/>
</dbReference>
<sequence length="339" mass="38377">LGPTLEFYAEVSKELRATQLALWRVDEEQGGGGGGNARYHTATWGLFPRPIAPSDGARSEQYFWFMGRWMAQAFMDGRLLDMPLSPVFMQKALGRPVANQLHTLKQVDPAMAQSLELLRGYIAQKQAIYRKEQHVEQLGLDFTLPGYPSIMLKNDGQDIDVTIYNLDEYVELVLEWTLERGIEKQIAAFRGGFNSKFPIESLLCFEPDELLPLLSAATEDWRLEVIMEAIKADHGYTAESVSVMHLAEIMGELDANEQRLFLQFITGSPRLPVGGFKRLYPPLTVVRKLPEPPLTADDYLPSVMTCVNYLKLPDYSSKELMRQRLQQAIQEGQGSFHMS</sequence>
<evidence type="ECO:0000256" key="1">
    <source>
        <dbReference type="ARBA" id="ARBA00022679"/>
    </source>
</evidence>
<dbReference type="Proteomes" id="UP000278143">
    <property type="component" value="Unassembled WGS sequence"/>
</dbReference>
<dbReference type="FunFam" id="3.30.2410.10:FF:000005">
    <property type="entry name" value="E3 ubiquitin-protein ligase TRIP12 isoform X1"/>
    <property type="match status" value="1"/>
</dbReference>
<dbReference type="Gene3D" id="3.90.1750.10">
    <property type="entry name" value="Hect, E3 ligase catalytic domains"/>
    <property type="match status" value="1"/>
</dbReference>
<dbReference type="PANTHER" id="PTHR45670">
    <property type="entry name" value="E3 UBIQUITIN-PROTEIN LIGASE TRIP12"/>
    <property type="match status" value="1"/>
</dbReference>
<organism evidence="5 6">
    <name type="scientific">Syncephalis pseudoplumigaleata</name>
    <dbReference type="NCBI Taxonomy" id="1712513"/>
    <lineage>
        <taxon>Eukaryota</taxon>
        <taxon>Fungi</taxon>
        <taxon>Fungi incertae sedis</taxon>
        <taxon>Zoopagomycota</taxon>
        <taxon>Zoopagomycotina</taxon>
        <taxon>Zoopagomycetes</taxon>
        <taxon>Zoopagales</taxon>
        <taxon>Piptocephalidaceae</taxon>
        <taxon>Syncephalis</taxon>
    </lineage>
</organism>
<dbReference type="PROSITE" id="PS50237">
    <property type="entry name" value="HECT"/>
    <property type="match status" value="1"/>
</dbReference>
<dbReference type="InterPro" id="IPR000569">
    <property type="entry name" value="HECT_dom"/>
</dbReference>
<dbReference type="InterPro" id="IPR045322">
    <property type="entry name" value="HECTD1/TRIP12-like"/>
</dbReference>
<evidence type="ECO:0000256" key="3">
    <source>
        <dbReference type="PROSITE-ProRule" id="PRU00104"/>
    </source>
</evidence>
<dbReference type="InterPro" id="IPR035983">
    <property type="entry name" value="Hect_E3_ubiquitin_ligase"/>
</dbReference>
<evidence type="ECO:0000256" key="2">
    <source>
        <dbReference type="ARBA" id="ARBA00022786"/>
    </source>
</evidence>
<gene>
    <name evidence="5" type="ORF">SYNPS1DRAFT_20292</name>
</gene>
<dbReference type="PANTHER" id="PTHR45670:SF1">
    <property type="entry name" value="E3 UBIQUITIN-PROTEIN LIGASE HECTD1"/>
    <property type="match status" value="1"/>
</dbReference>
<keyword evidence="6" id="KW-1185">Reference proteome</keyword>
<dbReference type="Gene3D" id="3.30.2160.10">
    <property type="entry name" value="Hect, E3 ligase catalytic domain"/>
    <property type="match status" value="1"/>
</dbReference>
<feature type="domain" description="HECT" evidence="4">
    <location>
        <begin position="1"/>
        <end position="339"/>
    </location>
</feature>
<dbReference type="GO" id="GO:0043161">
    <property type="term" value="P:proteasome-mediated ubiquitin-dependent protein catabolic process"/>
    <property type="evidence" value="ECO:0007669"/>
    <property type="project" value="TreeGrafter"/>
</dbReference>
<dbReference type="OrthoDB" id="423283at2759"/>
<keyword evidence="2 3" id="KW-0833">Ubl conjugation pathway</keyword>
<feature type="non-terminal residue" evidence="5">
    <location>
        <position position="1"/>
    </location>
</feature>
<evidence type="ECO:0000313" key="5">
    <source>
        <dbReference type="EMBL" id="RKP22255.1"/>
    </source>
</evidence>
<dbReference type="GO" id="GO:0061630">
    <property type="term" value="F:ubiquitin protein ligase activity"/>
    <property type="evidence" value="ECO:0007669"/>
    <property type="project" value="InterPro"/>
</dbReference>